<evidence type="ECO:0000259" key="5">
    <source>
        <dbReference type="PROSITE" id="PS50931"/>
    </source>
</evidence>
<name>A0A916Y877_9HYPH</name>
<dbReference type="PANTHER" id="PTHR30537">
    <property type="entry name" value="HTH-TYPE TRANSCRIPTIONAL REGULATOR"/>
    <property type="match status" value="1"/>
</dbReference>
<reference evidence="6" key="2">
    <citation type="submission" date="2020-09" db="EMBL/GenBank/DDBJ databases">
        <authorList>
            <person name="Sun Q."/>
            <person name="Zhou Y."/>
        </authorList>
    </citation>
    <scope>NUCLEOTIDE SEQUENCE</scope>
    <source>
        <strain evidence="6">CGMCC 1.15493</strain>
    </source>
</reference>
<dbReference type="PROSITE" id="PS50931">
    <property type="entry name" value="HTH_LYSR"/>
    <property type="match status" value="1"/>
</dbReference>
<evidence type="ECO:0000256" key="1">
    <source>
        <dbReference type="ARBA" id="ARBA00009437"/>
    </source>
</evidence>
<dbReference type="SUPFAM" id="SSF46785">
    <property type="entry name" value="Winged helix' DNA-binding domain"/>
    <property type="match status" value="1"/>
</dbReference>
<dbReference type="PANTHER" id="PTHR30537:SF31">
    <property type="entry name" value="TRANSCRIPTIONAL REGULATOR, LYSR FAMILY"/>
    <property type="match status" value="1"/>
</dbReference>
<evidence type="ECO:0000313" key="6">
    <source>
        <dbReference type="EMBL" id="GGD34347.1"/>
    </source>
</evidence>
<dbReference type="GO" id="GO:0006351">
    <property type="term" value="P:DNA-templated transcription"/>
    <property type="evidence" value="ECO:0007669"/>
    <property type="project" value="TreeGrafter"/>
</dbReference>
<reference evidence="6" key="1">
    <citation type="journal article" date="2014" name="Int. J. Syst. Evol. Microbiol.">
        <title>Complete genome sequence of Corynebacterium casei LMG S-19264T (=DSM 44701T), isolated from a smear-ripened cheese.</title>
        <authorList>
            <consortium name="US DOE Joint Genome Institute (JGI-PGF)"/>
            <person name="Walter F."/>
            <person name="Albersmeier A."/>
            <person name="Kalinowski J."/>
            <person name="Ruckert C."/>
        </authorList>
    </citation>
    <scope>NUCLEOTIDE SEQUENCE</scope>
    <source>
        <strain evidence="6">CGMCC 1.15493</strain>
    </source>
</reference>
<dbReference type="Pfam" id="PF03466">
    <property type="entry name" value="LysR_substrate"/>
    <property type="match status" value="1"/>
</dbReference>
<dbReference type="InterPro" id="IPR000847">
    <property type="entry name" value="LysR_HTH_N"/>
</dbReference>
<dbReference type="RefSeq" id="WP_188854394.1">
    <property type="nucleotide sequence ID" value="NZ_BMJJ01000011.1"/>
</dbReference>
<keyword evidence="2" id="KW-0805">Transcription regulation</keyword>
<proteinExistence type="inferred from homology"/>
<evidence type="ECO:0000256" key="2">
    <source>
        <dbReference type="ARBA" id="ARBA00023015"/>
    </source>
</evidence>
<dbReference type="InterPro" id="IPR036388">
    <property type="entry name" value="WH-like_DNA-bd_sf"/>
</dbReference>
<dbReference type="PRINTS" id="PR00039">
    <property type="entry name" value="HTHLYSR"/>
</dbReference>
<dbReference type="AlphaFoldDB" id="A0A916Y877"/>
<dbReference type="EMBL" id="BMJJ01000011">
    <property type="protein sequence ID" value="GGD34347.1"/>
    <property type="molecule type" value="Genomic_DNA"/>
</dbReference>
<keyword evidence="4" id="KW-0804">Transcription</keyword>
<evidence type="ECO:0000313" key="7">
    <source>
        <dbReference type="Proteomes" id="UP000613160"/>
    </source>
</evidence>
<accession>A0A916Y877</accession>
<comment type="similarity">
    <text evidence="1">Belongs to the LysR transcriptional regulatory family.</text>
</comment>
<dbReference type="InterPro" id="IPR058163">
    <property type="entry name" value="LysR-type_TF_proteobact-type"/>
</dbReference>
<dbReference type="SUPFAM" id="SSF53850">
    <property type="entry name" value="Periplasmic binding protein-like II"/>
    <property type="match status" value="1"/>
</dbReference>
<feature type="domain" description="HTH lysR-type" evidence="5">
    <location>
        <begin position="1"/>
        <end position="59"/>
    </location>
</feature>
<dbReference type="Pfam" id="PF00126">
    <property type="entry name" value="HTH_1"/>
    <property type="match status" value="1"/>
</dbReference>
<dbReference type="Proteomes" id="UP000613160">
    <property type="component" value="Unassembled WGS sequence"/>
</dbReference>
<dbReference type="InterPro" id="IPR005119">
    <property type="entry name" value="LysR_subst-bd"/>
</dbReference>
<gene>
    <name evidence="6" type="ORF">GCM10011335_41760</name>
</gene>
<organism evidence="6 7">
    <name type="scientific">Aureimonas glaciei</name>
    <dbReference type="NCBI Taxonomy" id="1776957"/>
    <lineage>
        <taxon>Bacteria</taxon>
        <taxon>Pseudomonadati</taxon>
        <taxon>Pseudomonadota</taxon>
        <taxon>Alphaproteobacteria</taxon>
        <taxon>Hyphomicrobiales</taxon>
        <taxon>Aurantimonadaceae</taxon>
        <taxon>Aureimonas</taxon>
    </lineage>
</organism>
<dbReference type="GO" id="GO:0043565">
    <property type="term" value="F:sequence-specific DNA binding"/>
    <property type="evidence" value="ECO:0007669"/>
    <property type="project" value="TreeGrafter"/>
</dbReference>
<keyword evidence="7" id="KW-1185">Reference proteome</keyword>
<evidence type="ECO:0000256" key="4">
    <source>
        <dbReference type="ARBA" id="ARBA00023163"/>
    </source>
</evidence>
<keyword evidence="3" id="KW-0238">DNA-binding</keyword>
<dbReference type="InterPro" id="IPR036390">
    <property type="entry name" value="WH_DNA-bd_sf"/>
</dbReference>
<dbReference type="Gene3D" id="3.40.190.290">
    <property type="match status" value="1"/>
</dbReference>
<dbReference type="GO" id="GO:0003700">
    <property type="term" value="F:DNA-binding transcription factor activity"/>
    <property type="evidence" value="ECO:0007669"/>
    <property type="project" value="InterPro"/>
</dbReference>
<comment type="caution">
    <text evidence="6">The sequence shown here is derived from an EMBL/GenBank/DDBJ whole genome shotgun (WGS) entry which is preliminary data.</text>
</comment>
<protein>
    <submittedName>
        <fullName evidence="6">Transcriptional regulator</fullName>
    </submittedName>
</protein>
<evidence type="ECO:0000256" key="3">
    <source>
        <dbReference type="ARBA" id="ARBA00023125"/>
    </source>
</evidence>
<sequence length="299" mass="32142">MDDANDYVALHAVLMHGGFSAAARQLGLPKGTLSKRVTRLEERLGVRLLERSTRDVRATEVGRQVFEQAQFIVAGLAAAAAVAASAQAEPNGVLRLGSPQGLIHGMLAEILPGFLKAHPKICLHLEELNRPADLVRDRIDLALRARYEVEADANLVVRRLARESGVLAAAPAFLAALDAPPGIEDLGRLPTLMMAHETTWNLVDRSGGRRQIELTPRLVSPNLEMLTAAVEAGLGIGLLPQHACRAGFLSGSLSHVLPEWSTAEGTIYAVFSSRRGLTPAIRSLIDYLAETIPRTTSPL</sequence>
<dbReference type="Gene3D" id="1.10.10.10">
    <property type="entry name" value="Winged helix-like DNA-binding domain superfamily/Winged helix DNA-binding domain"/>
    <property type="match status" value="1"/>
</dbReference>